<keyword evidence="1" id="KW-0812">Transmembrane</keyword>
<evidence type="ECO:0000313" key="2">
    <source>
        <dbReference type="EnsemblPlants" id="TuG1812G0400001177.01.T01.cds290820"/>
    </source>
</evidence>
<name>A0A8R7Q137_TRIUA</name>
<evidence type="ECO:0000313" key="3">
    <source>
        <dbReference type="Proteomes" id="UP000015106"/>
    </source>
</evidence>
<keyword evidence="1" id="KW-0472">Membrane</keyword>
<dbReference type="EnsemblPlants" id="TuG1812G0400001177.01.T01">
    <property type="protein sequence ID" value="TuG1812G0400001177.01.T01.cds290820"/>
    <property type="gene ID" value="TuG1812G0400001177.01"/>
</dbReference>
<proteinExistence type="predicted"/>
<reference evidence="2" key="2">
    <citation type="submission" date="2018-03" db="EMBL/GenBank/DDBJ databases">
        <title>The Triticum urartu genome reveals the dynamic nature of wheat genome evolution.</title>
        <authorList>
            <person name="Ling H."/>
            <person name="Ma B."/>
            <person name="Shi X."/>
            <person name="Liu H."/>
            <person name="Dong L."/>
            <person name="Sun H."/>
            <person name="Cao Y."/>
            <person name="Gao Q."/>
            <person name="Zheng S."/>
            <person name="Li Y."/>
            <person name="Yu Y."/>
            <person name="Du H."/>
            <person name="Qi M."/>
            <person name="Li Y."/>
            <person name="Yu H."/>
            <person name="Cui Y."/>
            <person name="Wang N."/>
            <person name="Chen C."/>
            <person name="Wu H."/>
            <person name="Zhao Y."/>
            <person name="Zhang J."/>
            <person name="Li Y."/>
            <person name="Zhou W."/>
            <person name="Zhang B."/>
            <person name="Hu W."/>
            <person name="Eijk M."/>
            <person name="Tang J."/>
            <person name="Witsenboer H."/>
            <person name="Zhao S."/>
            <person name="Li Z."/>
            <person name="Zhang A."/>
            <person name="Wang D."/>
            <person name="Liang C."/>
        </authorList>
    </citation>
    <scope>NUCLEOTIDE SEQUENCE [LARGE SCALE GENOMIC DNA]</scope>
    <source>
        <strain evidence="2">cv. G1812</strain>
    </source>
</reference>
<keyword evidence="1" id="KW-1133">Transmembrane helix</keyword>
<accession>A0A8R7Q137</accession>
<dbReference type="AlphaFoldDB" id="A0A8R7Q137"/>
<dbReference type="Gramene" id="TuG1812G0400001177.01.T01">
    <property type="protein sequence ID" value="TuG1812G0400001177.01.T01.cds290820"/>
    <property type="gene ID" value="TuG1812G0400001177.01"/>
</dbReference>
<keyword evidence="3" id="KW-1185">Reference proteome</keyword>
<reference evidence="3" key="1">
    <citation type="journal article" date="2013" name="Nature">
        <title>Draft genome of the wheat A-genome progenitor Triticum urartu.</title>
        <authorList>
            <person name="Ling H.Q."/>
            <person name="Zhao S."/>
            <person name="Liu D."/>
            <person name="Wang J."/>
            <person name="Sun H."/>
            <person name="Zhang C."/>
            <person name="Fan H."/>
            <person name="Li D."/>
            <person name="Dong L."/>
            <person name="Tao Y."/>
            <person name="Gao C."/>
            <person name="Wu H."/>
            <person name="Li Y."/>
            <person name="Cui Y."/>
            <person name="Guo X."/>
            <person name="Zheng S."/>
            <person name="Wang B."/>
            <person name="Yu K."/>
            <person name="Liang Q."/>
            <person name="Yang W."/>
            <person name="Lou X."/>
            <person name="Chen J."/>
            <person name="Feng M."/>
            <person name="Jian J."/>
            <person name="Zhang X."/>
            <person name="Luo G."/>
            <person name="Jiang Y."/>
            <person name="Liu J."/>
            <person name="Wang Z."/>
            <person name="Sha Y."/>
            <person name="Zhang B."/>
            <person name="Wu H."/>
            <person name="Tang D."/>
            <person name="Shen Q."/>
            <person name="Xue P."/>
            <person name="Zou S."/>
            <person name="Wang X."/>
            <person name="Liu X."/>
            <person name="Wang F."/>
            <person name="Yang Y."/>
            <person name="An X."/>
            <person name="Dong Z."/>
            <person name="Zhang K."/>
            <person name="Zhang X."/>
            <person name="Luo M.C."/>
            <person name="Dvorak J."/>
            <person name="Tong Y."/>
            <person name="Wang J."/>
            <person name="Yang H."/>
            <person name="Li Z."/>
            <person name="Wang D."/>
            <person name="Zhang A."/>
            <person name="Wang J."/>
        </authorList>
    </citation>
    <scope>NUCLEOTIDE SEQUENCE</scope>
    <source>
        <strain evidence="3">cv. G1812</strain>
    </source>
</reference>
<reference evidence="2" key="3">
    <citation type="submission" date="2022-06" db="UniProtKB">
        <authorList>
            <consortium name="EnsemblPlants"/>
        </authorList>
    </citation>
    <scope>IDENTIFICATION</scope>
</reference>
<feature type="transmembrane region" description="Helical" evidence="1">
    <location>
        <begin position="124"/>
        <end position="149"/>
    </location>
</feature>
<organism evidence="2 3">
    <name type="scientific">Triticum urartu</name>
    <name type="common">Red wild einkorn</name>
    <name type="synonym">Crithodium urartu</name>
    <dbReference type="NCBI Taxonomy" id="4572"/>
    <lineage>
        <taxon>Eukaryota</taxon>
        <taxon>Viridiplantae</taxon>
        <taxon>Streptophyta</taxon>
        <taxon>Embryophyta</taxon>
        <taxon>Tracheophyta</taxon>
        <taxon>Spermatophyta</taxon>
        <taxon>Magnoliopsida</taxon>
        <taxon>Liliopsida</taxon>
        <taxon>Poales</taxon>
        <taxon>Poaceae</taxon>
        <taxon>BOP clade</taxon>
        <taxon>Pooideae</taxon>
        <taxon>Triticodae</taxon>
        <taxon>Triticeae</taxon>
        <taxon>Triticinae</taxon>
        <taxon>Triticum</taxon>
    </lineage>
</organism>
<dbReference type="Proteomes" id="UP000015106">
    <property type="component" value="Chromosome 4"/>
</dbReference>
<sequence>MVWPTGGLLSSIRGRDGRSRKLGFRPEHYLILSERAVRRRRGGRSRLSHRPRRHRGPRWACGKVARDVWVERRGIRGSCRRRAMTTARGRSARDDGRAGSPNKQNNLITFLLSSKGFHLFLIDFFLFVFCLCLLFVFLSKLFSLVCFWFSRIFFLRKCISSMFFFCGFELNLLSNTPKSPSIIVESNLLLWVLIC</sequence>
<protein>
    <submittedName>
        <fullName evidence="2">Uncharacterized protein</fullName>
    </submittedName>
</protein>
<evidence type="ECO:0000256" key="1">
    <source>
        <dbReference type="SAM" id="Phobius"/>
    </source>
</evidence>